<evidence type="ECO:0000313" key="2">
    <source>
        <dbReference type="EMBL" id="KGM35861.1"/>
    </source>
</evidence>
<evidence type="ECO:0000256" key="1">
    <source>
        <dbReference type="SAM" id="MobiDB-lite"/>
    </source>
</evidence>
<reference evidence="2 3" key="1">
    <citation type="submission" date="2014-01" db="EMBL/GenBank/DDBJ databases">
        <title>Genome sequence determination for a cystic fibrosis isolate, Inquilinus limosus.</title>
        <authorList>
            <person name="Pino M."/>
            <person name="Di Conza J."/>
            <person name="Gutkind G."/>
        </authorList>
    </citation>
    <scope>NUCLEOTIDE SEQUENCE [LARGE SCALE GENOMIC DNA]</scope>
    <source>
        <strain evidence="2 3">MP06</strain>
    </source>
</reference>
<dbReference type="Proteomes" id="UP000029995">
    <property type="component" value="Unassembled WGS sequence"/>
</dbReference>
<dbReference type="AlphaFoldDB" id="A0A0A0DB20"/>
<evidence type="ECO:0000313" key="3">
    <source>
        <dbReference type="Proteomes" id="UP000029995"/>
    </source>
</evidence>
<organism evidence="2 3">
    <name type="scientific">Inquilinus limosus MP06</name>
    <dbReference type="NCBI Taxonomy" id="1398085"/>
    <lineage>
        <taxon>Bacteria</taxon>
        <taxon>Pseudomonadati</taxon>
        <taxon>Pseudomonadota</taxon>
        <taxon>Alphaproteobacteria</taxon>
        <taxon>Rhodospirillales</taxon>
        <taxon>Rhodospirillaceae</taxon>
        <taxon>Inquilinus</taxon>
    </lineage>
</organism>
<feature type="compositionally biased region" description="Low complexity" evidence="1">
    <location>
        <begin position="1"/>
        <end position="18"/>
    </location>
</feature>
<dbReference type="EMBL" id="JANX01000008">
    <property type="protein sequence ID" value="KGM35861.1"/>
    <property type="molecule type" value="Genomic_DNA"/>
</dbReference>
<comment type="caution">
    <text evidence="2">The sequence shown here is derived from an EMBL/GenBank/DDBJ whole genome shotgun (WGS) entry which is preliminary data.</text>
</comment>
<proteinExistence type="predicted"/>
<name>A0A0A0DB20_9PROT</name>
<feature type="region of interest" description="Disordered" evidence="1">
    <location>
        <begin position="1"/>
        <end position="21"/>
    </location>
</feature>
<sequence>MPAAFAAEADAPSDASAEPLSTARFGVPDSALQKATAAAAGRKGWVSIDGPVDVTADLTVTTPVQIRGGPIRVADGATLTFSDAVVAPPRRTFAREDGWRGKISFAQGTVVTPSWWENGTDDDTEAVQEALRYDRVLFTRRYRVRSVEASGAYQTIDMADYGLYGIATEATDAVLSLRNWRDGRLYRASIVSDGAAEAPKYALNYACALRATSDKTSTDKTQYGFIYGLRIGGLRTGVVWGSHAGEPPQSRDTQSEFHIYDYRPRGVLRPFVGNALNAYLQFHAPIFQAQRFESSAALWADDDGWTLRNEAGVVHVIGGSLQRAIKTGYNLYGGSIVIEGADVERNCPDYLTGSVAYHSCRNGYYGASGSTPFVVAPGAKGRLLLNDTIIRRQVKPPTADFDAGNLVDAMKAPDYEIVFRDATVGQWRIDTTSGSAYFVRGGRVVFGDLSVDNEGSKQRSYRFREGPNRIVAADPTGRSMPETDDLSAKGGWTSLGKGQGGGFHQTTADLPPAVDHAIRLHGGDAAVEIETTAPMAVESGRDHVVDFWLKDQGKRGRLRLQMRWLDAMGTEIGRDVIVNQDHGRLTSNGFGQWLRFRAVALTPTGATGAKLSLAVEGGGDMLFTDLRMI</sequence>
<gene>
    <name evidence="2" type="ORF">P409_01900</name>
</gene>
<protein>
    <submittedName>
        <fullName evidence="2">Uncharacterized protein</fullName>
    </submittedName>
</protein>
<accession>A0A0A0DB20</accession>